<feature type="transmembrane region" description="Helical" evidence="1">
    <location>
        <begin position="156"/>
        <end position="174"/>
    </location>
</feature>
<name>A0A347ZQA0_9CHLR</name>
<feature type="transmembrane region" description="Helical" evidence="1">
    <location>
        <begin position="420"/>
        <end position="439"/>
    </location>
</feature>
<evidence type="ECO:0000256" key="1">
    <source>
        <dbReference type="SAM" id="Phobius"/>
    </source>
</evidence>
<comment type="caution">
    <text evidence="2">The sequence shown here is derived from an EMBL/GenBank/DDBJ whole genome shotgun (WGS) entry which is preliminary data.</text>
</comment>
<feature type="transmembrane region" description="Helical" evidence="1">
    <location>
        <begin position="446"/>
        <end position="466"/>
    </location>
</feature>
<protein>
    <submittedName>
        <fullName evidence="2">4-amino-4-deoxy-L-arabinose transferase-like glycosyltransferase</fullName>
    </submittedName>
</protein>
<gene>
    <name evidence="2" type="ORF">DFR64_2621</name>
</gene>
<dbReference type="OrthoDB" id="151025at2"/>
<keyword evidence="3" id="KW-1185">Reference proteome</keyword>
<keyword evidence="2" id="KW-0808">Transferase</keyword>
<reference evidence="2 3" key="1">
    <citation type="submission" date="2018-08" db="EMBL/GenBank/DDBJ databases">
        <title>Genomic Encyclopedia of Type Strains, Phase IV (KMG-IV): sequencing the most valuable type-strain genomes for metagenomic binning, comparative biology and taxonomic classification.</title>
        <authorList>
            <person name="Goeker M."/>
        </authorList>
    </citation>
    <scope>NUCLEOTIDE SEQUENCE [LARGE SCALE GENOMIC DNA]</scope>
    <source>
        <strain evidence="2 3">DSM 23923</strain>
    </source>
</reference>
<feature type="transmembrane region" description="Helical" evidence="1">
    <location>
        <begin position="34"/>
        <end position="55"/>
    </location>
</feature>
<feature type="transmembrane region" description="Helical" evidence="1">
    <location>
        <begin position="333"/>
        <end position="352"/>
    </location>
</feature>
<feature type="transmembrane region" description="Helical" evidence="1">
    <location>
        <begin position="277"/>
        <end position="300"/>
    </location>
</feature>
<accession>A0A347ZQA0</accession>
<sequence length="511" mass="57722">MKKLQKPFLIFCVSLGAVIGAVVAYLNPAENPLIGFFSAFLLSGLSLYALGWLWHKLGGSRVLAWTVFLAFLLRLSIGIFLFIALPVLGYDEDPTNAGYLYLDAYRRDGDAWRLAKSGEPLGMAFQEEFATDQYGGLLSLSAAVYRVFSPDGHRPLLILILTSFAAAAGLPFLWQVVRKRWGERTANVVAWLYALYPESIILGASQMREPMLIGLSAIAAWGVGKWKDNKTRSALALGISFLLMLFFSFKAAGAILAAMAVWFWLENIQPKAGKNLRIAGYLLMVVGLLAGLYFSWSWLVDSSKWDLYLMESSSGRIQWEVTLISDLLRVPFIIGYGIAQPVLPAAIIYPGIAINRAIAVFRSLGWYLLAPLLITGFLLVWKEKNKQNKALLLFFMIAAVVWTLISSARAGGDQWDNPRYRSIFLIWMLIPAAWAYVTTLEKRSPWLWRLLLLEFIYIGFFIQWYLSRYYGMFKRMNFWPMVRLLGGIGFAIIFGGLAYDWARKKIREKHG</sequence>
<dbReference type="Proteomes" id="UP000256388">
    <property type="component" value="Unassembled WGS sequence"/>
</dbReference>
<feature type="transmembrane region" description="Helical" evidence="1">
    <location>
        <begin position="478"/>
        <end position="499"/>
    </location>
</feature>
<dbReference type="EMBL" id="QUMS01000004">
    <property type="protein sequence ID" value="REG06189.1"/>
    <property type="molecule type" value="Genomic_DNA"/>
</dbReference>
<dbReference type="AlphaFoldDB" id="A0A347ZQA0"/>
<evidence type="ECO:0000313" key="2">
    <source>
        <dbReference type="EMBL" id="REG06189.1"/>
    </source>
</evidence>
<feature type="transmembrane region" description="Helical" evidence="1">
    <location>
        <begin position="364"/>
        <end position="381"/>
    </location>
</feature>
<keyword evidence="1" id="KW-0812">Transmembrane</keyword>
<proteinExistence type="predicted"/>
<feature type="transmembrane region" description="Helical" evidence="1">
    <location>
        <begin position="62"/>
        <end position="85"/>
    </location>
</feature>
<evidence type="ECO:0000313" key="3">
    <source>
        <dbReference type="Proteomes" id="UP000256388"/>
    </source>
</evidence>
<keyword evidence="1" id="KW-0472">Membrane</keyword>
<feature type="transmembrane region" description="Helical" evidence="1">
    <location>
        <begin position="390"/>
        <end position="408"/>
    </location>
</feature>
<keyword evidence="1" id="KW-1133">Transmembrane helix</keyword>
<dbReference type="GO" id="GO:0016740">
    <property type="term" value="F:transferase activity"/>
    <property type="evidence" value="ECO:0007669"/>
    <property type="project" value="UniProtKB-KW"/>
</dbReference>
<feature type="transmembrane region" description="Helical" evidence="1">
    <location>
        <begin position="235"/>
        <end position="265"/>
    </location>
</feature>
<dbReference type="RefSeq" id="WP_116225889.1">
    <property type="nucleotide sequence ID" value="NZ_AP018437.1"/>
</dbReference>
<organism evidence="2 3">
    <name type="scientific">Pelolinea submarina</name>
    <dbReference type="NCBI Taxonomy" id="913107"/>
    <lineage>
        <taxon>Bacteria</taxon>
        <taxon>Bacillati</taxon>
        <taxon>Chloroflexota</taxon>
        <taxon>Anaerolineae</taxon>
        <taxon>Anaerolineales</taxon>
        <taxon>Anaerolineaceae</taxon>
        <taxon>Pelolinea</taxon>
    </lineage>
</organism>